<dbReference type="CDD" id="cd04301">
    <property type="entry name" value="NAT_SF"/>
    <property type="match status" value="1"/>
</dbReference>
<dbReference type="Proteomes" id="UP000294746">
    <property type="component" value="Unassembled WGS sequence"/>
</dbReference>
<organism evidence="2 3">
    <name type="scientific">Baia soyae</name>
    <dbReference type="NCBI Taxonomy" id="1544746"/>
    <lineage>
        <taxon>Bacteria</taxon>
        <taxon>Bacillati</taxon>
        <taxon>Bacillota</taxon>
        <taxon>Bacilli</taxon>
        <taxon>Bacillales</taxon>
        <taxon>Thermoactinomycetaceae</taxon>
        <taxon>Baia</taxon>
    </lineage>
</organism>
<gene>
    <name evidence="2" type="ORF">EDD57_10652</name>
</gene>
<dbReference type="RefSeq" id="WP_243649424.1">
    <property type="nucleotide sequence ID" value="NZ_SLXV01000006.1"/>
</dbReference>
<name>A0A4R2S269_9BACL</name>
<proteinExistence type="predicted"/>
<feature type="domain" description="N-acetyltransferase" evidence="1">
    <location>
        <begin position="1"/>
        <end position="134"/>
    </location>
</feature>
<accession>A0A4R2S269</accession>
<dbReference type="EMBL" id="SLXV01000006">
    <property type="protein sequence ID" value="TCP69736.1"/>
    <property type="molecule type" value="Genomic_DNA"/>
</dbReference>
<dbReference type="InterPro" id="IPR016181">
    <property type="entry name" value="Acyl_CoA_acyltransferase"/>
</dbReference>
<dbReference type="Pfam" id="PF00583">
    <property type="entry name" value="Acetyltransf_1"/>
    <property type="match status" value="1"/>
</dbReference>
<protein>
    <submittedName>
        <fullName evidence="2">Acetyltransferase (GNAT) family protein</fullName>
    </submittedName>
</protein>
<dbReference type="SUPFAM" id="SSF55729">
    <property type="entry name" value="Acyl-CoA N-acyltransferases (Nat)"/>
    <property type="match status" value="1"/>
</dbReference>
<sequence length="134" mass="15703">MIYTSEKHERDFIDKRLDEYNSSHVPIKASSIGFHIKDSIGSIRGGINGIIYWKESCLFITVFWIDEKDRRGGLGSNLLRHMEGDAREKGCRMAHLDTFDFQAKDFYLKNGYEIFGILDYPGQHTRYYLKKRLT</sequence>
<dbReference type="GO" id="GO:0016747">
    <property type="term" value="F:acyltransferase activity, transferring groups other than amino-acyl groups"/>
    <property type="evidence" value="ECO:0007669"/>
    <property type="project" value="InterPro"/>
</dbReference>
<dbReference type="InterPro" id="IPR000182">
    <property type="entry name" value="GNAT_dom"/>
</dbReference>
<keyword evidence="3" id="KW-1185">Reference proteome</keyword>
<keyword evidence="2" id="KW-0808">Transferase</keyword>
<comment type="caution">
    <text evidence="2">The sequence shown here is derived from an EMBL/GenBank/DDBJ whole genome shotgun (WGS) entry which is preliminary data.</text>
</comment>
<dbReference type="PROSITE" id="PS51186">
    <property type="entry name" value="GNAT"/>
    <property type="match status" value="1"/>
</dbReference>
<reference evidence="2 3" key="1">
    <citation type="submission" date="2019-03" db="EMBL/GenBank/DDBJ databases">
        <title>Genomic Encyclopedia of Type Strains, Phase IV (KMG-IV): sequencing the most valuable type-strain genomes for metagenomic binning, comparative biology and taxonomic classification.</title>
        <authorList>
            <person name="Goeker M."/>
        </authorList>
    </citation>
    <scope>NUCLEOTIDE SEQUENCE [LARGE SCALE GENOMIC DNA]</scope>
    <source>
        <strain evidence="2 3">DSM 46831</strain>
    </source>
</reference>
<dbReference type="Gene3D" id="3.40.630.30">
    <property type="match status" value="1"/>
</dbReference>
<evidence type="ECO:0000313" key="2">
    <source>
        <dbReference type="EMBL" id="TCP69736.1"/>
    </source>
</evidence>
<dbReference type="AlphaFoldDB" id="A0A4R2S269"/>
<evidence type="ECO:0000313" key="3">
    <source>
        <dbReference type="Proteomes" id="UP000294746"/>
    </source>
</evidence>
<evidence type="ECO:0000259" key="1">
    <source>
        <dbReference type="PROSITE" id="PS51186"/>
    </source>
</evidence>